<dbReference type="PANTHER" id="PTHR31973">
    <property type="entry name" value="POLYPROTEIN, PUTATIVE-RELATED"/>
    <property type="match status" value="1"/>
</dbReference>
<dbReference type="Proteomes" id="UP000541444">
    <property type="component" value="Unassembled WGS sequence"/>
</dbReference>
<dbReference type="PROSITE" id="PS50966">
    <property type="entry name" value="ZF_SWIM"/>
    <property type="match status" value="1"/>
</dbReference>
<keyword evidence="3" id="KW-0862">Zinc</keyword>
<evidence type="ECO:0000259" key="5">
    <source>
        <dbReference type="PROSITE" id="PS50966"/>
    </source>
</evidence>
<dbReference type="Pfam" id="PF04434">
    <property type="entry name" value="SWIM"/>
    <property type="match status" value="1"/>
</dbReference>
<organism evidence="6 7">
    <name type="scientific">Kingdonia uniflora</name>
    <dbReference type="NCBI Taxonomy" id="39325"/>
    <lineage>
        <taxon>Eukaryota</taxon>
        <taxon>Viridiplantae</taxon>
        <taxon>Streptophyta</taxon>
        <taxon>Embryophyta</taxon>
        <taxon>Tracheophyta</taxon>
        <taxon>Spermatophyta</taxon>
        <taxon>Magnoliopsida</taxon>
        <taxon>Ranunculales</taxon>
        <taxon>Circaeasteraceae</taxon>
        <taxon>Kingdonia</taxon>
    </lineage>
</organism>
<evidence type="ECO:0000256" key="2">
    <source>
        <dbReference type="ARBA" id="ARBA00022771"/>
    </source>
</evidence>
<dbReference type="EMBL" id="JACGCM010001009">
    <property type="protein sequence ID" value="KAF6162965.1"/>
    <property type="molecule type" value="Genomic_DNA"/>
</dbReference>
<dbReference type="InterPro" id="IPR007527">
    <property type="entry name" value="Znf_SWIM"/>
</dbReference>
<keyword evidence="2 4" id="KW-0863">Zinc-finger</keyword>
<feature type="domain" description="SWIM-type" evidence="5">
    <location>
        <begin position="111"/>
        <end position="154"/>
    </location>
</feature>
<evidence type="ECO:0000256" key="1">
    <source>
        <dbReference type="ARBA" id="ARBA00022723"/>
    </source>
</evidence>
<keyword evidence="1" id="KW-0479">Metal-binding</keyword>
<dbReference type="GO" id="GO:0008270">
    <property type="term" value="F:zinc ion binding"/>
    <property type="evidence" value="ECO:0007669"/>
    <property type="project" value="UniProtKB-KW"/>
</dbReference>
<evidence type="ECO:0000313" key="6">
    <source>
        <dbReference type="EMBL" id="KAF6162965.1"/>
    </source>
</evidence>
<evidence type="ECO:0000313" key="7">
    <source>
        <dbReference type="Proteomes" id="UP000541444"/>
    </source>
</evidence>
<evidence type="ECO:0000256" key="3">
    <source>
        <dbReference type="ARBA" id="ARBA00022833"/>
    </source>
</evidence>
<protein>
    <recommendedName>
        <fullName evidence="5">SWIM-type domain-containing protein</fullName>
    </recommendedName>
</protein>
<dbReference type="AlphaFoldDB" id="A0A7J7N739"/>
<dbReference type="OrthoDB" id="687700at2759"/>
<evidence type="ECO:0000256" key="4">
    <source>
        <dbReference type="PROSITE-ProRule" id="PRU00325"/>
    </source>
</evidence>
<dbReference type="PANTHER" id="PTHR31973:SF187">
    <property type="entry name" value="MUTATOR TRANSPOSASE MUDRA PROTEIN"/>
    <property type="match status" value="1"/>
</dbReference>
<name>A0A7J7N739_9MAGN</name>
<gene>
    <name evidence="6" type="ORF">GIB67_021114</name>
</gene>
<keyword evidence="7" id="KW-1185">Reference proteome</keyword>
<accession>A0A7J7N739</accession>
<proteinExistence type="predicted"/>
<dbReference type="InterPro" id="IPR006564">
    <property type="entry name" value="Znf_PMZ"/>
</dbReference>
<dbReference type="SMART" id="SM00575">
    <property type="entry name" value="ZnF_PMZ"/>
    <property type="match status" value="1"/>
</dbReference>
<reference evidence="6 7" key="1">
    <citation type="journal article" date="2020" name="IScience">
        <title>Genome Sequencing of the Endangered Kingdonia uniflora (Circaeasteraceae, Ranunculales) Reveals Potential Mechanisms of Evolutionary Specialization.</title>
        <authorList>
            <person name="Sun Y."/>
            <person name="Deng T."/>
            <person name="Zhang A."/>
            <person name="Moore M.J."/>
            <person name="Landis J.B."/>
            <person name="Lin N."/>
            <person name="Zhang H."/>
            <person name="Zhang X."/>
            <person name="Huang J."/>
            <person name="Zhang X."/>
            <person name="Sun H."/>
            <person name="Wang H."/>
        </authorList>
    </citation>
    <scope>NUCLEOTIDE SEQUENCE [LARGE SCALE GENOMIC DNA]</scope>
    <source>
        <strain evidence="6">TB1705</strain>
        <tissue evidence="6">Leaf</tissue>
    </source>
</reference>
<comment type="caution">
    <text evidence="6">The sequence shown here is derived from an EMBL/GenBank/DDBJ whole genome shotgun (WGS) entry which is preliminary data.</text>
</comment>
<sequence length="267" mass="30960">MQEDDPAFKAWLDMKPYETWYRSHFDFTSKCKHITNIFSESFNWWIMKIRDKQFDKAIERLNLMLMKLYNERRIKARAWDQRGLVPRVLMHIEKLKTHYGEYDFEGEDDDVFVSIGTNGGRLKLNLPTHTCECNEWQLSGLPCIHAVSIIIPMSLCSKYHYVSSYVVTYSGVVHVVTDSSNWGKLSRSTYGYVKKKLEAEEVTEWEDESSVLFPSVEGNVVRQFGGERVTICADDKYLKLRWASGDLAEPGRLLAIFLLPSSGELAF</sequence>